<dbReference type="EMBL" id="BAABEZ010000004">
    <property type="protein sequence ID" value="GAA4450607.1"/>
    <property type="molecule type" value="Genomic_DNA"/>
</dbReference>
<reference evidence="2" key="1">
    <citation type="journal article" date="2019" name="Int. J. Syst. Evol. Microbiol.">
        <title>The Global Catalogue of Microorganisms (GCM) 10K type strain sequencing project: providing services to taxonomists for standard genome sequencing and annotation.</title>
        <authorList>
            <consortium name="The Broad Institute Genomics Platform"/>
            <consortium name="The Broad Institute Genome Sequencing Center for Infectious Disease"/>
            <person name="Wu L."/>
            <person name="Ma J."/>
        </authorList>
    </citation>
    <scope>NUCLEOTIDE SEQUENCE [LARGE SCALE GENOMIC DNA]</scope>
    <source>
        <strain evidence="2">JCM 31921</strain>
    </source>
</reference>
<dbReference type="Gene3D" id="1.20.120.1490">
    <property type="match status" value="1"/>
</dbReference>
<organism evidence="1 2">
    <name type="scientific">Rurimicrobium arvi</name>
    <dbReference type="NCBI Taxonomy" id="2049916"/>
    <lineage>
        <taxon>Bacteria</taxon>
        <taxon>Pseudomonadati</taxon>
        <taxon>Bacteroidota</taxon>
        <taxon>Chitinophagia</taxon>
        <taxon>Chitinophagales</taxon>
        <taxon>Chitinophagaceae</taxon>
        <taxon>Rurimicrobium</taxon>
    </lineage>
</organism>
<dbReference type="Proteomes" id="UP001501410">
    <property type="component" value="Unassembled WGS sequence"/>
</dbReference>
<proteinExistence type="predicted"/>
<keyword evidence="2" id="KW-1185">Reference proteome</keyword>
<sequence length="157" mass="18229">MRKQHLVLLVILVLLSCNCFLLWQIYSRTSVDPFVRPDINEGPKRAIIQQLQLDEAQVDQYEALIRQHRSAVIAIDKETAGLKRTLYQSLLVPANRDSLINLIGEQQKNIERVNLAHFEDIKALCRPEQQERFTQLVQELDQLFNHPHHPPARPGPR</sequence>
<evidence type="ECO:0000313" key="2">
    <source>
        <dbReference type="Proteomes" id="UP001501410"/>
    </source>
</evidence>
<gene>
    <name evidence="1" type="ORF">GCM10023092_06750</name>
</gene>
<comment type="caution">
    <text evidence="1">The sequence shown here is derived from an EMBL/GenBank/DDBJ whole genome shotgun (WGS) entry which is preliminary data.</text>
</comment>
<evidence type="ECO:0000313" key="1">
    <source>
        <dbReference type="EMBL" id="GAA4450607.1"/>
    </source>
</evidence>
<accession>A0ABP8MJF2</accession>
<evidence type="ECO:0008006" key="3">
    <source>
        <dbReference type="Google" id="ProtNLM"/>
    </source>
</evidence>
<protein>
    <recommendedName>
        <fullName evidence="3">Periplasmic heavy metal sensor</fullName>
    </recommendedName>
</protein>
<name>A0ABP8MJF2_9BACT</name>
<dbReference type="PROSITE" id="PS51257">
    <property type="entry name" value="PROKAR_LIPOPROTEIN"/>
    <property type="match status" value="1"/>
</dbReference>